<organism evidence="1 2">
    <name type="scientific">Apiosordaria backusii</name>
    <dbReference type="NCBI Taxonomy" id="314023"/>
    <lineage>
        <taxon>Eukaryota</taxon>
        <taxon>Fungi</taxon>
        <taxon>Dikarya</taxon>
        <taxon>Ascomycota</taxon>
        <taxon>Pezizomycotina</taxon>
        <taxon>Sordariomycetes</taxon>
        <taxon>Sordariomycetidae</taxon>
        <taxon>Sordariales</taxon>
        <taxon>Lasiosphaeriaceae</taxon>
        <taxon>Apiosordaria</taxon>
    </lineage>
</organism>
<name>A0AA40EGK1_9PEZI</name>
<accession>A0AA40EGK1</accession>
<evidence type="ECO:0000313" key="1">
    <source>
        <dbReference type="EMBL" id="KAK0736926.1"/>
    </source>
</evidence>
<reference evidence="1" key="1">
    <citation type="submission" date="2023-06" db="EMBL/GenBank/DDBJ databases">
        <title>Genome-scale phylogeny and comparative genomics of the fungal order Sordariales.</title>
        <authorList>
            <consortium name="Lawrence Berkeley National Laboratory"/>
            <person name="Hensen N."/>
            <person name="Bonometti L."/>
            <person name="Westerberg I."/>
            <person name="Brannstrom I.O."/>
            <person name="Guillou S."/>
            <person name="Cros-Aarteil S."/>
            <person name="Calhoun S."/>
            <person name="Haridas S."/>
            <person name="Kuo A."/>
            <person name="Mondo S."/>
            <person name="Pangilinan J."/>
            <person name="Riley R."/>
            <person name="Labutti K."/>
            <person name="Andreopoulos B."/>
            <person name="Lipzen A."/>
            <person name="Chen C."/>
            <person name="Yanf M."/>
            <person name="Daum C."/>
            <person name="Ng V."/>
            <person name="Clum A."/>
            <person name="Steindorff A."/>
            <person name="Ohm R."/>
            <person name="Martin F."/>
            <person name="Silar P."/>
            <person name="Natvig D."/>
            <person name="Lalanne C."/>
            <person name="Gautier V."/>
            <person name="Ament-Velasquez S.L."/>
            <person name="Kruys A."/>
            <person name="Hutchinson M.I."/>
            <person name="Powell A.J."/>
            <person name="Barry K."/>
            <person name="Miller A.N."/>
            <person name="Grigoriev I.V."/>
            <person name="Debuchy R."/>
            <person name="Gladieux P."/>
            <person name="Thoren M.H."/>
            <person name="Johannesson H."/>
        </authorList>
    </citation>
    <scope>NUCLEOTIDE SEQUENCE</scope>
    <source>
        <strain evidence="1">CBS 540.89</strain>
    </source>
</reference>
<dbReference type="Proteomes" id="UP001172159">
    <property type="component" value="Unassembled WGS sequence"/>
</dbReference>
<gene>
    <name evidence="1" type="ORF">B0T21DRAFT_347352</name>
</gene>
<dbReference type="AlphaFoldDB" id="A0AA40EGK1"/>
<evidence type="ECO:0000313" key="2">
    <source>
        <dbReference type="Proteomes" id="UP001172159"/>
    </source>
</evidence>
<proteinExistence type="predicted"/>
<comment type="caution">
    <text evidence="1">The sequence shown here is derived from an EMBL/GenBank/DDBJ whole genome shotgun (WGS) entry which is preliminary data.</text>
</comment>
<dbReference type="EMBL" id="JAUKTV010000005">
    <property type="protein sequence ID" value="KAK0736926.1"/>
    <property type="molecule type" value="Genomic_DNA"/>
</dbReference>
<keyword evidence="2" id="KW-1185">Reference proteome</keyword>
<sequence length="169" mass="18703">MAASTRDGWSPGQKENCALRGNICSPTLYLHLAHRHCGSHWPDVLQAAGRGMCACANSGTNKAQRGTAEDKKTKKSLLRGANGVQWDRLENLERGKLPNVAPSIFSARSLFPAIPTVRPSREHKRRADADRRIPNMWELVTKSGTERTHLVCVVGYQRFPGPARHQALD</sequence>
<protein>
    <submittedName>
        <fullName evidence="1">Uncharacterized protein</fullName>
    </submittedName>
</protein>